<evidence type="ECO:0000313" key="1">
    <source>
        <dbReference type="EMBL" id="SUZ81136.1"/>
    </source>
</evidence>
<reference evidence="1" key="1">
    <citation type="submission" date="2018-05" db="EMBL/GenBank/DDBJ databases">
        <authorList>
            <person name="Lanie J.A."/>
            <person name="Ng W.-L."/>
            <person name="Kazmierczak K.M."/>
            <person name="Andrzejewski T.M."/>
            <person name="Davidsen T.M."/>
            <person name="Wayne K.J."/>
            <person name="Tettelin H."/>
            <person name="Glass J.I."/>
            <person name="Rusch D."/>
            <person name="Podicherti R."/>
            <person name="Tsui H.-C.T."/>
            <person name="Winkler M.E."/>
        </authorList>
    </citation>
    <scope>NUCLEOTIDE SEQUENCE</scope>
</reference>
<protein>
    <recommendedName>
        <fullName evidence="2">Response regulatory domain-containing protein</fullName>
    </recommendedName>
</protein>
<accession>A0A381QP20</accession>
<sequence length="114" mass="12664">MENILLFIKDFELGSKVSSICVSHEKNVEFCDENTSPDDFVEKSLLAVIDLDESVFFSVGLVSELKRHGIKIVGTMKEVKAKELKKLKSAGCDIVLPRASLVKNIPQLLNELIS</sequence>
<dbReference type="EMBL" id="UINC01001456">
    <property type="protein sequence ID" value="SUZ81136.1"/>
    <property type="molecule type" value="Genomic_DNA"/>
</dbReference>
<evidence type="ECO:0008006" key="2">
    <source>
        <dbReference type="Google" id="ProtNLM"/>
    </source>
</evidence>
<name>A0A381QP20_9ZZZZ</name>
<proteinExistence type="predicted"/>
<dbReference type="AlphaFoldDB" id="A0A381QP20"/>
<gene>
    <name evidence="1" type="ORF">METZ01_LOCUS33990</name>
</gene>
<organism evidence="1">
    <name type="scientific">marine metagenome</name>
    <dbReference type="NCBI Taxonomy" id="408172"/>
    <lineage>
        <taxon>unclassified sequences</taxon>
        <taxon>metagenomes</taxon>
        <taxon>ecological metagenomes</taxon>
    </lineage>
</organism>